<dbReference type="EC" id="6.3.4.19" evidence="6"/>
<dbReference type="Proteomes" id="UP000051672">
    <property type="component" value="Unassembled WGS sequence"/>
</dbReference>
<comment type="function">
    <text evidence="6">Ligates lysine onto the cytidine present at position 34 of the AUA codon-specific tRNA(Ile) that contains the anticodon CAU, in an ATP-dependent manner. Cytidine is converted to lysidine, thus changing the amino acid specificity of the tRNA from methionine to isoleucine.</text>
</comment>
<keyword evidence="3 6" id="KW-0547">Nucleotide-binding</keyword>
<dbReference type="GO" id="GO:0032267">
    <property type="term" value="F:tRNA(Ile)-lysidine synthase activity"/>
    <property type="evidence" value="ECO:0007669"/>
    <property type="project" value="UniProtKB-EC"/>
</dbReference>
<reference evidence="8 9" key="1">
    <citation type="journal article" date="2015" name="Genome Announc.">
        <title>Expanding the biotechnology potential of lactobacilli through comparative genomics of 213 strains and associated genera.</title>
        <authorList>
            <person name="Sun Z."/>
            <person name="Harris H.M."/>
            <person name="McCann A."/>
            <person name="Guo C."/>
            <person name="Argimon S."/>
            <person name="Zhang W."/>
            <person name="Yang X."/>
            <person name="Jeffery I.B."/>
            <person name="Cooney J.C."/>
            <person name="Kagawa T.F."/>
            <person name="Liu W."/>
            <person name="Song Y."/>
            <person name="Salvetti E."/>
            <person name="Wrobel A."/>
            <person name="Rasinkangas P."/>
            <person name="Parkhill J."/>
            <person name="Rea M.C."/>
            <person name="O'Sullivan O."/>
            <person name="Ritari J."/>
            <person name="Douillard F.P."/>
            <person name="Paul Ross R."/>
            <person name="Yang R."/>
            <person name="Briner A.E."/>
            <person name="Felis G.E."/>
            <person name="de Vos W.M."/>
            <person name="Barrangou R."/>
            <person name="Klaenhammer T.R."/>
            <person name="Caufield P.W."/>
            <person name="Cui Y."/>
            <person name="Zhang H."/>
            <person name="O'Toole P.W."/>
        </authorList>
    </citation>
    <scope>NUCLEOTIDE SEQUENCE [LARGE SCALE GENOMIC DNA]</scope>
    <source>
        <strain evidence="8 9">DSM 23927</strain>
    </source>
</reference>
<evidence type="ECO:0000256" key="3">
    <source>
        <dbReference type="ARBA" id="ARBA00022741"/>
    </source>
</evidence>
<dbReference type="CDD" id="cd01992">
    <property type="entry name" value="TilS_N"/>
    <property type="match status" value="1"/>
</dbReference>
<evidence type="ECO:0000313" key="9">
    <source>
        <dbReference type="Proteomes" id="UP000051672"/>
    </source>
</evidence>
<evidence type="ECO:0000256" key="4">
    <source>
        <dbReference type="ARBA" id="ARBA00022840"/>
    </source>
</evidence>
<dbReference type="HAMAP" id="MF_01161">
    <property type="entry name" value="tRNA_Ile_lys_synt"/>
    <property type="match status" value="1"/>
</dbReference>
<evidence type="ECO:0000313" key="8">
    <source>
        <dbReference type="EMBL" id="KRM71235.1"/>
    </source>
</evidence>
<dbReference type="InterPro" id="IPR012795">
    <property type="entry name" value="tRNA_Ile_lys_synt_N"/>
</dbReference>
<evidence type="ECO:0000256" key="2">
    <source>
        <dbReference type="ARBA" id="ARBA00022694"/>
    </source>
</evidence>
<evidence type="ECO:0000256" key="6">
    <source>
        <dbReference type="HAMAP-Rule" id="MF_01161"/>
    </source>
</evidence>
<dbReference type="Gene3D" id="3.40.50.620">
    <property type="entry name" value="HUPs"/>
    <property type="match status" value="1"/>
</dbReference>
<dbReference type="InterPro" id="IPR011063">
    <property type="entry name" value="TilS/TtcA_N"/>
</dbReference>
<dbReference type="InterPro" id="IPR014729">
    <property type="entry name" value="Rossmann-like_a/b/a_fold"/>
</dbReference>
<dbReference type="AlphaFoldDB" id="A0A0R2B6H9"/>
<comment type="similarity">
    <text evidence="6">Belongs to the tRNA(Ile)-lysidine synthase family.</text>
</comment>
<comment type="catalytic activity">
    <reaction evidence="5 6">
        <text>cytidine(34) in tRNA(Ile2) + L-lysine + ATP = lysidine(34) in tRNA(Ile2) + AMP + diphosphate + H(+)</text>
        <dbReference type="Rhea" id="RHEA:43744"/>
        <dbReference type="Rhea" id="RHEA-COMP:10625"/>
        <dbReference type="Rhea" id="RHEA-COMP:10670"/>
        <dbReference type="ChEBI" id="CHEBI:15378"/>
        <dbReference type="ChEBI" id="CHEBI:30616"/>
        <dbReference type="ChEBI" id="CHEBI:32551"/>
        <dbReference type="ChEBI" id="CHEBI:33019"/>
        <dbReference type="ChEBI" id="CHEBI:82748"/>
        <dbReference type="ChEBI" id="CHEBI:83665"/>
        <dbReference type="ChEBI" id="CHEBI:456215"/>
        <dbReference type="EC" id="6.3.4.19"/>
    </reaction>
</comment>
<dbReference type="GO" id="GO:0006400">
    <property type="term" value="P:tRNA modification"/>
    <property type="evidence" value="ECO:0007669"/>
    <property type="project" value="UniProtKB-UniRule"/>
</dbReference>
<dbReference type="Pfam" id="PF01171">
    <property type="entry name" value="ATP_bind_3"/>
    <property type="match status" value="1"/>
</dbReference>
<evidence type="ECO:0000256" key="1">
    <source>
        <dbReference type="ARBA" id="ARBA00022598"/>
    </source>
</evidence>
<gene>
    <name evidence="6" type="primary">tilS</name>
    <name evidence="8" type="ORF">FC34_GL001713</name>
</gene>
<dbReference type="EMBL" id="AYZQ01000005">
    <property type="protein sequence ID" value="KRM71235.1"/>
    <property type="molecule type" value="Genomic_DNA"/>
</dbReference>
<comment type="caution">
    <text evidence="8">The sequence shown here is derived from an EMBL/GenBank/DDBJ whole genome shotgun (WGS) entry which is preliminary data.</text>
</comment>
<dbReference type="NCBIfam" id="TIGR02432">
    <property type="entry name" value="lysidine_TilS_N"/>
    <property type="match status" value="1"/>
</dbReference>
<feature type="domain" description="tRNA(Ile)-lysidine/2-thiocytidine synthase N-terminal" evidence="7">
    <location>
        <begin position="15"/>
        <end position="194"/>
    </location>
</feature>
<evidence type="ECO:0000256" key="5">
    <source>
        <dbReference type="ARBA" id="ARBA00048539"/>
    </source>
</evidence>
<keyword evidence="4 6" id="KW-0067">ATP-binding</keyword>
<dbReference type="PANTHER" id="PTHR43033">
    <property type="entry name" value="TRNA(ILE)-LYSIDINE SYNTHASE-RELATED"/>
    <property type="match status" value="1"/>
</dbReference>
<dbReference type="GO" id="GO:0005737">
    <property type="term" value="C:cytoplasm"/>
    <property type="evidence" value="ECO:0007669"/>
    <property type="project" value="UniProtKB-SubCell"/>
</dbReference>
<organism evidence="8 9">
    <name type="scientific">Lacticaseibacillus brantae DSM 23927</name>
    <dbReference type="NCBI Taxonomy" id="1423727"/>
    <lineage>
        <taxon>Bacteria</taxon>
        <taxon>Bacillati</taxon>
        <taxon>Bacillota</taxon>
        <taxon>Bacilli</taxon>
        <taxon>Lactobacillales</taxon>
        <taxon>Lactobacillaceae</taxon>
        <taxon>Lacticaseibacillus</taxon>
    </lineage>
</organism>
<dbReference type="SUPFAM" id="SSF52402">
    <property type="entry name" value="Adenine nucleotide alpha hydrolases-like"/>
    <property type="match status" value="1"/>
</dbReference>
<comment type="subcellular location">
    <subcellularLocation>
        <location evidence="6">Cytoplasm</location>
    </subcellularLocation>
</comment>
<proteinExistence type="inferred from homology"/>
<dbReference type="InterPro" id="IPR012094">
    <property type="entry name" value="tRNA_Ile_lys_synt"/>
</dbReference>
<dbReference type="PANTHER" id="PTHR43033:SF1">
    <property type="entry name" value="TRNA(ILE)-LYSIDINE SYNTHASE-RELATED"/>
    <property type="match status" value="1"/>
</dbReference>
<comment type="domain">
    <text evidence="6">The N-terminal region contains the highly conserved SGGXDS motif, predicted to be a P-loop motif involved in ATP binding.</text>
</comment>
<keyword evidence="2 6" id="KW-0819">tRNA processing</keyword>
<name>A0A0R2B6H9_9LACO</name>
<sequence length="442" mass="49011">MSDLLRPFNLDGRPLVVAVSGGVDSMVLLTQLVQEVAPAALIAAHFNHQLRPESDAEADLVSEYAHQLGVPFVTASWPQADHPTTGIEAAARQARYEFLAKVAGQYQAQAVLTAHHQDDEIETVLFRLVRSGNLAAMAGIQPKRQLTKDIELWRPFLNQSKSNLRQYAVAHHVPHVDDPSNNDVRYSRNLLRQQVLPLLKQINPQAGAHVNRFAAELTATLALAQQQIKRQLAAAQVDARTVDWRPFVDLPLATQALLLQAQLQQWVPTISAKQIDQILAGLNQSQRGNLTFDVGAGQKIAVSYHRLMLQDAPVSVPPVTVTMHNQWVSSGSQQIGLFTQLPDHAEPLAEVWAALPVTVRQRQPGDWLQLANGQHQKLARFMINHHWSQPARQGILVARGDQILGGAGIEPGQLFKPEQTDIMRSVLARLPEKFMNRGKENR</sequence>
<dbReference type="STRING" id="1423727.FC34_GL001713"/>
<dbReference type="GO" id="GO:0005524">
    <property type="term" value="F:ATP binding"/>
    <property type="evidence" value="ECO:0007669"/>
    <property type="project" value="UniProtKB-UniRule"/>
</dbReference>
<keyword evidence="6" id="KW-0963">Cytoplasm</keyword>
<keyword evidence="9" id="KW-1185">Reference proteome</keyword>
<dbReference type="RefSeq" id="WP_057894993.1">
    <property type="nucleotide sequence ID" value="NZ_AYZQ01000005.1"/>
</dbReference>
<keyword evidence="1 6" id="KW-0436">Ligase</keyword>
<protein>
    <recommendedName>
        <fullName evidence="6">tRNA(Ile)-lysidine synthase</fullName>
        <ecNumber evidence="6">6.3.4.19</ecNumber>
    </recommendedName>
    <alternativeName>
        <fullName evidence="6">tRNA(Ile)-2-lysyl-cytidine synthase</fullName>
    </alternativeName>
    <alternativeName>
        <fullName evidence="6">tRNA(Ile)-lysidine synthetase</fullName>
    </alternativeName>
</protein>
<feature type="binding site" evidence="6">
    <location>
        <begin position="20"/>
        <end position="25"/>
    </location>
    <ligand>
        <name>ATP</name>
        <dbReference type="ChEBI" id="CHEBI:30616"/>
    </ligand>
</feature>
<dbReference type="PATRIC" id="fig|1423727.3.peg.1736"/>
<evidence type="ECO:0000259" key="7">
    <source>
        <dbReference type="Pfam" id="PF01171"/>
    </source>
</evidence>
<accession>A0A0R2B6H9</accession>